<protein>
    <submittedName>
        <fullName evidence="1">Uncharacterized protein</fullName>
    </submittedName>
</protein>
<dbReference type="EMBL" id="BPUB01000001">
    <property type="protein sequence ID" value="GJG58612.1"/>
    <property type="molecule type" value="Genomic_DNA"/>
</dbReference>
<dbReference type="AlphaFoldDB" id="A0A9R1CW50"/>
<reference evidence="1" key="1">
    <citation type="journal article" date="2022" name="Int. J. Syst. Evol. Microbiol.">
        <title>Prevotella lacticifex sp. nov., isolated from the rumen of cows.</title>
        <authorList>
            <person name="Shinkai T."/>
            <person name="Ikeyama N."/>
            <person name="Kumagai M."/>
            <person name="Ohmori H."/>
            <person name="Sakamoto M."/>
            <person name="Ohkuma M."/>
            <person name="Mitsumori M."/>
        </authorList>
    </citation>
    <scope>NUCLEOTIDE SEQUENCE</scope>
    <source>
        <strain evidence="1">R5076</strain>
    </source>
</reference>
<name>A0A9R1CW50_9BACT</name>
<keyword evidence="2" id="KW-1185">Reference proteome</keyword>
<gene>
    <name evidence="1" type="ORF">PRLR5076_14630</name>
</gene>
<accession>A0A9R1CW50</accession>
<dbReference type="Proteomes" id="UP000825483">
    <property type="component" value="Unassembled WGS sequence"/>
</dbReference>
<evidence type="ECO:0000313" key="2">
    <source>
        <dbReference type="Proteomes" id="UP000825483"/>
    </source>
</evidence>
<dbReference type="RefSeq" id="WP_223929184.1">
    <property type="nucleotide sequence ID" value="NZ_BPTU01000001.1"/>
</dbReference>
<organism evidence="1 2">
    <name type="scientific">Prevotella lacticifex</name>
    <dbReference type="NCBI Taxonomy" id="2854755"/>
    <lineage>
        <taxon>Bacteria</taxon>
        <taxon>Pseudomonadati</taxon>
        <taxon>Bacteroidota</taxon>
        <taxon>Bacteroidia</taxon>
        <taxon>Bacteroidales</taxon>
        <taxon>Prevotellaceae</taxon>
        <taxon>Prevotella</taxon>
    </lineage>
</organism>
<proteinExistence type="predicted"/>
<dbReference type="GeneID" id="72467353"/>
<comment type="caution">
    <text evidence="1">The sequence shown here is derived from an EMBL/GenBank/DDBJ whole genome shotgun (WGS) entry which is preliminary data.</text>
</comment>
<evidence type="ECO:0000313" key="1">
    <source>
        <dbReference type="EMBL" id="GJG58612.1"/>
    </source>
</evidence>
<sequence length="135" mass="15363">MNTLKIIRKVERALCQDLNGMQRTSFDTVKLPDGIQWEKIAVRPYPTLSIAEKVDDKVLMRTATVKFYTCQELGLRKNYVYRLTLIGGRQLLVGSNKRPFPILTTVESMPEKPTDNSWTEASITYTTPLSIPQIG</sequence>